<gene>
    <name evidence="2" type="ORF">AFUS01_LOCUS17673</name>
</gene>
<dbReference type="Proteomes" id="UP000708208">
    <property type="component" value="Unassembled WGS sequence"/>
</dbReference>
<sequence length="126" mass="14363">MRFTTGLIFLGLLAVVLSYSEPLSPFGTEVPATEDQIKMIRILSDQIALKLQERRPQAPPVRYLGVSSFRLSTQPDGRRIFLIRIQLDSSPEYWGARVFQRDGYPLVLQTLFGPLRSIDPLDENQK</sequence>
<feature type="signal peptide" evidence="1">
    <location>
        <begin position="1"/>
        <end position="18"/>
    </location>
</feature>
<name>A0A8J2P2S6_9HEXA</name>
<protein>
    <submittedName>
        <fullName evidence="2">Uncharacterized protein</fullName>
    </submittedName>
</protein>
<evidence type="ECO:0000313" key="3">
    <source>
        <dbReference type="Proteomes" id="UP000708208"/>
    </source>
</evidence>
<keyword evidence="3" id="KW-1185">Reference proteome</keyword>
<comment type="caution">
    <text evidence="2">The sequence shown here is derived from an EMBL/GenBank/DDBJ whole genome shotgun (WGS) entry which is preliminary data.</text>
</comment>
<dbReference type="AlphaFoldDB" id="A0A8J2P2S6"/>
<feature type="chain" id="PRO_5035324400" evidence="1">
    <location>
        <begin position="19"/>
        <end position="126"/>
    </location>
</feature>
<keyword evidence="1" id="KW-0732">Signal</keyword>
<evidence type="ECO:0000256" key="1">
    <source>
        <dbReference type="SAM" id="SignalP"/>
    </source>
</evidence>
<accession>A0A8J2P2S6</accession>
<reference evidence="2" key="1">
    <citation type="submission" date="2021-06" db="EMBL/GenBank/DDBJ databases">
        <authorList>
            <person name="Hodson N. C."/>
            <person name="Mongue J. A."/>
            <person name="Jaron S. K."/>
        </authorList>
    </citation>
    <scope>NUCLEOTIDE SEQUENCE</scope>
</reference>
<proteinExistence type="predicted"/>
<evidence type="ECO:0000313" key="2">
    <source>
        <dbReference type="EMBL" id="CAG7728929.1"/>
    </source>
</evidence>
<dbReference type="EMBL" id="CAJVCH010170592">
    <property type="protein sequence ID" value="CAG7728929.1"/>
    <property type="molecule type" value="Genomic_DNA"/>
</dbReference>
<organism evidence="2 3">
    <name type="scientific">Allacma fusca</name>
    <dbReference type="NCBI Taxonomy" id="39272"/>
    <lineage>
        <taxon>Eukaryota</taxon>
        <taxon>Metazoa</taxon>
        <taxon>Ecdysozoa</taxon>
        <taxon>Arthropoda</taxon>
        <taxon>Hexapoda</taxon>
        <taxon>Collembola</taxon>
        <taxon>Symphypleona</taxon>
        <taxon>Sminthuridae</taxon>
        <taxon>Allacma</taxon>
    </lineage>
</organism>